<evidence type="ECO:0000256" key="9">
    <source>
        <dbReference type="SAM" id="Phobius"/>
    </source>
</evidence>
<sequence length="696" mass="75049">MAESKSDMVTGEAPGAVSPGSVRTAWALWTATVVMGAAATAFAVPTSTSPRPEWHPWIVAVAEPALFVLYAYPGFVVARRRPRNRVGWFLLVSGLGWALDALAHTYTDYALSHGAPGITLSAWVCEWAFAPSLFPLFLLLLAFPDGRLPGGRWRIVTCYVGVCAAWGFLTASFIPGSIDRDYYPDLQNPFGVPWLGFFHQYRGLLSFLVVLCPFLLSSASLLFRFRRSTGVARRQFQWVAFGALAGATLAVTTVPFDRSAWFTVAIDLILVVLSASIAVAIVRHNLFDIDRLLSRSIVYLALTACVVGLYLGTVGALGLALQHFASGALAPLLATGIVAVLLQPLRAVIQRWVSKLVYGLRDDPYAALATLGRRLEGARDPTRVLPEAVSTVAEALRLPYVAIELDNMSATGTGRTRVAAHGGEVRHLLKLRLVQQGEVIGMLVVGPRSPDERFSAADLRLLRDVARHLAQAASAVRLSLALLRARERAVGAAAEERRRLAGDLHDGVGPVLTGAAWTLQAALDRLPDDPDTTRELLSTALIHVRQGTEDLRRISMGLRSPVDQLGLREAVLAYLDRVPLTVHRMLPAEIPRLPAAVEEAAYGILAEAVANVLRHARADNCWVRVELSDALVLTVADDGRGLPGRFRPGVGMGSMRERAAAIGGTCDFRPRTGAGTEVVTRLPLSLPGAEEEAHSG</sequence>
<keyword evidence="6" id="KW-0418">Kinase</keyword>
<feature type="transmembrane region" description="Helical" evidence="9">
    <location>
        <begin position="235"/>
        <end position="254"/>
    </location>
</feature>
<dbReference type="SUPFAM" id="SSF55874">
    <property type="entry name" value="ATPase domain of HSP90 chaperone/DNA topoisomerase II/histidine kinase"/>
    <property type="match status" value="1"/>
</dbReference>
<comment type="catalytic activity">
    <reaction evidence="1">
        <text>ATP + protein L-histidine = ADP + protein N-phospho-L-histidine.</text>
        <dbReference type="EC" id="2.7.13.3"/>
    </reaction>
</comment>
<proteinExistence type="predicted"/>
<keyword evidence="9" id="KW-0812">Transmembrane</keyword>
<dbReference type="InterPro" id="IPR050482">
    <property type="entry name" value="Sensor_HK_TwoCompSys"/>
</dbReference>
<evidence type="ECO:0000256" key="2">
    <source>
        <dbReference type="ARBA" id="ARBA00012438"/>
    </source>
</evidence>
<dbReference type="EC" id="2.7.13.3" evidence="2"/>
<name>A0ABN0YWY3_9ACTN</name>
<dbReference type="CDD" id="cd16917">
    <property type="entry name" value="HATPase_UhpB-NarQ-NarX-like"/>
    <property type="match status" value="1"/>
</dbReference>
<organism evidence="11 12">
    <name type="scientific">Streptomyces luteireticuli</name>
    <dbReference type="NCBI Taxonomy" id="173858"/>
    <lineage>
        <taxon>Bacteria</taxon>
        <taxon>Bacillati</taxon>
        <taxon>Actinomycetota</taxon>
        <taxon>Actinomycetes</taxon>
        <taxon>Kitasatosporales</taxon>
        <taxon>Streptomycetaceae</taxon>
        <taxon>Streptomyces</taxon>
    </lineage>
</organism>
<evidence type="ECO:0000256" key="7">
    <source>
        <dbReference type="ARBA" id="ARBA00022840"/>
    </source>
</evidence>
<accession>A0ABN0YWY3</accession>
<evidence type="ECO:0000256" key="4">
    <source>
        <dbReference type="ARBA" id="ARBA00022679"/>
    </source>
</evidence>
<dbReference type="InterPro" id="IPR003594">
    <property type="entry name" value="HATPase_dom"/>
</dbReference>
<feature type="transmembrane region" description="Helical" evidence="9">
    <location>
        <begin position="260"/>
        <end position="284"/>
    </location>
</feature>
<dbReference type="PANTHER" id="PTHR24421">
    <property type="entry name" value="NITRATE/NITRITE SENSOR PROTEIN NARX-RELATED"/>
    <property type="match status" value="1"/>
</dbReference>
<gene>
    <name evidence="11" type="ORF">GCM10010357_42190</name>
</gene>
<keyword evidence="7" id="KW-0067">ATP-binding</keyword>
<dbReference type="Gene3D" id="3.30.565.10">
    <property type="entry name" value="Histidine kinase-like ATPase, C-terminal domain"/>
    <property type="match status" value="1"/>
</dbReference>
<dbReference type="InterPro" id="IPR036890">
    <property type="entry name" value="HATPase_C_sf"/>
</dbReference>
<dbReference type="Gene3D" id="3.30.450.40">
    <property type="match status" value="1"/>
</dbReference>
<keyword evidence="3" id="KW-0597">Phosphoprotein</keyword>
<dbReference type="InterPro" id="IPR029016">
    <property type="entry name" value="GAF-like_dom_sf"/>
</dbReference>
<feature type="transmembrane region" description="Helical" evidence="9">
    <location>
        <begin position="204"/>
        <end position="223"/>
    </location>
</feature>
<evidence type="ECO:0000313" key="12">
    <source>
        <dbReference type="Proteomes" id="UP001500879"/>
    </source>
</evidence>
<feature type="transmembrane region" description="Helical" evidence="9">
    <location>
        <begin position="57"/>
        <end position="76"/>
    </location>
</feature>
<keyword evidence="12" id="KW-1185">Reference proteome</keyword>
<feature type="transmembrane region" description="Helical" evidence="9">
    <location>
        <begin position="296"/>
        <end position="318"/>
    </location>
</feature>
<keyword evidence="5" id="KW-0547">Nucleotide-binding</keyword>
<feature type="transmembrane region" description="Helical" evidence="9">
    <location>
        <begin position="324"/>
        <end position="342"/>
    </location>
</feature>
<evidence type="ECO:0000313" key="11">
    <source>
        <dbReference type="EMBL" id="GAA0416350.1"/>
    </source>
</evidence>
<dbReference type="Proteomes" id="UP001500879">
    <property type="component" value="Unassembled WGS sequence"/>
</dbReference>
<dbReference type="SMART" id="SM00387">
    <property type="entry name" value="HATPase_c"/>
    <property type="match status" value="1"/>
</dbReference>
<dbReference type="Gene3D" id="1.20.5.1930">
    <property type="match status" value="1"/>
</dbReference>
<evidence type="ECO:0000256" key="1">
    <source>
        <dbReference type="ARBA" id="ARBA00000085"/>
    </source>
</evidence>
<feature type="transmembrane region" description="Helical" evidence="9">
    <location>
        <begin position="155"/>
        <end position="174"/>
    </location>
</feature>
<comment type="caution">
    <text evidence="11">The sequence shown here is derived from an EMBL/GenBank/DDBJ whole genome shotgun (WGS) entry which is preliminary data.</text>
</comment>
<dbReference type="SUPFAM" id="SSF55781">
    <property type="entry name" value="GAF domain-like"/>
    <property type="match status" value="1"/>
</dbReference>
<dbReference type="InterPro" id="IPR011712">
    <property type="entry name" value="Sig_transdc_His_kin_sub3_dim/P"/>
</dbReference>
<evidence type="ECO:0000256" key="3">
    <source>
        <dbReference type="ARBA" id="ARBA00022553"/>
    </source>
</evidence>
<protein>
    <recommendedName>
        <fullName evidence="2">histidine kinase</fullName>
        <ecNumber evidence="2">2.7.13.3</ecNumber>
    </recommendedName>
</protein>
<dbReference type="EMBL" id="BAAABX010000048">
    <property type="protein sequence ID" value="GAA0416350.1"/>
    <property type="molecule type" value="Genomic_DNA"/>
</dbReference>
<keyword evidence="9" id="KW-1133">Transmembrane helix</keyword>
<dbReference type="InterPro" id="IPR003018">
    <property type="entry name" value="GAF"/>
</dbReference>
<feature type="transmembrane region" description="Helical" evidence="9">
    <location>
        <begin position="118"/>
        <end position="143"/>
    </location>
</feature>
<keyword evidence="8" id="KW-0902">Two-component regulatory system</keyword>
<dbReference type="Pfam" id="PF02518">
    <property type="entry name" value="HATPase_c"/>
    <property type="match status" value="1"/>
</dbReference>
<evidence type="ECO:0000256" key="5">
    <source>
        <dbReference type="ARBA" id="ARBA00022741"/>
    </source>
</evidence>
<dbReference type="PANTHER" id="PTHR24421:SF10">
    <property type="entry name" value="NITRATE_NITRITE SENSOR PROTEIN NARQ"/>
    <property type="match status" value="1"/>
</dbReference>
<feature type="domain" description="Histidine kinase/HSP90-like ATPase" evidence="10">
    <location>
        <begin position="596"/>
        <end position="686"/>
    </location>
</feature>
<keyword evidence="4" id="KW-0808">Transferase</keyword>
<feature type="transmembrane region" description="Helical" evidence="9">
    <location>
        <begin position="88"/>
        <end position="106"/>
    </location>
</feature>
<dbReference type="Pfam" id="PF01590">
    <property type="entry name" value="GAF"/>
    <property type="match status" value="1"/>
</dbReference>
<evidence type="ECO:0000256" key="8">
    <source>
        <dbReference type="ARBA" id="ARBA00023012"/>
    </source>
</evidence>
<reference evidence="11 12" key="1">
    <citation type="journal article" date="2019" name="Int. J. Syst. Evol. Microbiol.">
        <title>The Global Catalogue of Microorganisms (GCM) 10K type strain sequencing project: providing services to taxonomists for standard genome sequencing and annotation.</title>
        <authorList>
            <consortium name="The Broad Institute Genomics Platform"/>
            <consortium name="The Broad Institute Genome Sequencing Center for Infectious Disease"/>
            <person name="Wu L."/>
            <person name="Ma J."/>
        </authorList>
    </citation>
    <scope>NUCLEOTIDE SEQUENCE [LARGE SCALE GENOMIC DNA]</scope>
    <source>
        <strain evidence="11 12">JCM 4788</strain>
    </source>
</reference>
<keyword evidence="9" id="KW-0472">Membrane</keyword>
<evidence type="ECO:0000259" key="10">
    <source>
        <dbReference type="SMART" id="SM00387"/>
    </source>
</evidence>
<evidence type="ECO:0000256" key="6">
    <source>
        <dbReference type="ARBA" id="ARBA00022777"/>
    </source>
</evidence>
<dbReference type="Pfam" id="PF07730">
    <property type="entry name" value="HisKA_3"/>
    <property type="match status" value="1"/>
</dbReference>
<feature type="transmembrane region" description="Helical" evidence="9">
    <location>
        <begin position="26"/>
        <end position="45"/>
    </location>
</feature>